<protein>
    <submittedName>
        <fullName evidence="1">Uncharacterized protein</fullName>
    </submittedName>
</protein>
<evidence type="ECO:0000313" key="2">
    <source>
        <dbReference type="Proteomes" id="UP000747542"/>
    </source>
</evidence>
<proteinExistence type="predicted"/>
<dbReference type="EMBL" id="JAHLQT010043017">
    <property type="protein sequence ID" value="KAG7155142.1"/>
    <property type="molecule type" value="Genomic_DNA"/>
</dbReference>
<organism evidence="1 2">
    <name type="scientific">Homarus americanus</name>
    <name type="common">American lobster</name>
    <dbReference type="NCBI Taxonomy" id="6706"/>
    <lineage>
        <taxon>Eukaryota</taxon>
        <taxon>Metazoa</taxon>
        <taxon>Ecdysozoa</taxon>
        <taxon>Arthropoda</taxon>
        <taxon>Crustacea</taxon>
        <taxon>Multicrustacea</taxon>
        <taxon>Malacostraca</taxon>
        <taxon>Eumalacostraca</taxon>
        <taxon>Eucarida</taxon>
        <taxon>Decapoda</taxon>
        <taxon>Pleocyemata</taxon>
        <taxon>Astacidea</taxon>
        <taxon>Nephropoidea</taxon>
        <taxon>Nephropidae</taxon>
        <taxon>Homarus</taxon>
    </lineage>
</organism>
<evidence type="ECO:0000313" key="1">
    <source>
        <dbReference type="EMBL" id="KAG7155142.1"/>
    </source>
</evidence>
<accession>A0A8J5JA61</accession>
<dbReference type="AlphaFoldDB" id="A0A8J5JA61"/>
<comment type="caution">
    <text evidence="1">The sequence shown here is derived from an EMBL/GenBank/DDBJ whole genome shotgun (WGS) entry which is preliminary data.</text>
</comment>
<gene>
    <name evidence="1" type="ORF">Hamer_G023065</name>
</gene>
<name>A0A8J5JA61_HOMAM</name>
<sequence>MTVQVFWKKFNIREAVNYLVSAWNQITNAPVHHAWMPLLPHLAKSQDSRQQQEDLLLETVQSVQSIPAPGFNSVNEDQINELLGALRICWENKIRFSKKRPHKLCNNRRSQQLVICLCS</sequence>
<reference evidence="1" key="1">
    <citation type="journal article" date="2021" name="Sci. Adv.">
        <title>The American lobster genome reveals insights on longevity, neural, and immune adaptations.</title>
        <authorList>
            <person name="Polinski J.M."/>
            <person name="Zimin A.V."/>
            <person name="Clark K.F."/>
            <person name="Kohn A.B."/>
            <person name="Sadowski N."/>
            <person name="Timp W."/>
            <person name="Ptitsyn A."/>
            <person name="Khanna P."/>
            <person name="Romanova D.Y."/>
            <person name="Williams P."/>
            <person name="Greenwood S.J."/>
            <person name="Moroz L.L."/>
            <person name="Walt D.R."/>
            <person name="Bodnar A.G."/>
        </authorList>
    </citation>
    <scope>NUCLEOTIDE SEQUENCE</scope>
    <source>
        <strain evidence="1">GMGI-L3</strain>
    </source>
</reference>
<dbReference type="Proteomes" id="UP000747542">
    <property type="component" value="Unassembled WGS sequence"/>
</dbReference>
<keyword evidence="2" id="KW-1185">Reference proteome</keyword>